<feature type="region of interest" description="Disordered" evidence="1">
    <location>
        <begin position="260"/>
        <end position="282"/>
    </location>
</feature>
<evidence type="ECO:0000259" key="2">
    <source>
        <dbReference type="Pfam" id="PF12146"/>
    </source>
</evidence>
<dbReference type="GO" id="GO:0008474">
    <property type="term" value="F:palmitoyl-(protein) hydrolase activity"/>
    <property type="evidence" value="ECO:0007669"/>
    <property type="project" value="TreeGrafter"/>
</dbReference>
<sequence length="312" mass="35001">MVSACWFTRLLLIPRQNEVYRNFSFPKNVDSETLAITTIDNETIRCHLLHAHASRHSKPRLSRTLESRNSKISSCSISTSPSVPRAVVIMFHGNGYHYAYSGQQFVRLGCDALIVSYRGYGRSSGRASEKGLQRDAQAALDHVLTDPVLSKYPIYLNGFIKILHGHSLGGALALWLASRNPDKISGLILENTFLSIPLVAKEIPYIRHFRLFIHQKWESYKRITKIPKSVAILMLSGKDDELVPESHMLKLWELASTRGENKKSTDDKSPSDGGGRKAEDGRDLFKSISKGTHGMLLVIIVFHRSPTKPSSY</sequence>
<dbReference type="GO" id="GO:0016020">
    <property type="term" value="C:membrane"/>
    <property type="evidence" value="ECO:0007669"/>
    <property type="project" value="TreeGrafter"/>
</dbReference>
<name>A0A8H5DA12_9AGAR</name>
<dbReference type="AlphaFoldDB" id="A0A8H5DA12"/>
<keyword evidence="4" id="KW-1185">Reference proteome</keyword>
<dbReference type="OrthoDB" id="10249433at2759"/>
<accession>A0A8H5DA12</accession>
<dbReference type="Gene3D" id="3.40.50.1820">
    <property type="entry name" value="alpha/beta hydrolase"/>
    <property type="match status" value="1"/>
</dbReference>
<dbReference type="PANTHER" id="PTHR12277:SF81">
    <property type="entry name" value="PROTEIN ABHD13"/>
    <property type="match status" value="1"/>
</dbReference>
<organism evidence="3 4">
    <name type="scientific">Collybiopsis confluens</name>
    <dbReference type="NCBI Taxonomy" id="2823264"/>
    <lineage>
        <taxon>Eukaryota</taxon>
        <taxon>Fungi</taxon>
        <taxon>Dikarya</taxon>
        <taxon>Basidiomycota</taxon>
        <taxon>Agaricomycotina</taxon>
        <taxon>Agaricomycetes</taxon>
        <taxon>Agaricomycetidae</taxon>
        <taxon>Agaricales</taxon>
        <taxon>Marasmiineae</taxon>
        <taxon>Omphalotaceae</taxon>
        <taxon>Collybiopsis</taxon>
    </lineage>
</organism>
<dbReference type="SUPFAM" id="SSF53474">
    <property type="entry name" value="alpha/beta-Hydrolases"/>
    <property type="match status" value="1"/>
</dbReference>
<proteinExistence type="predicted"/>
<dbReference type="PANTHER" id="PTHR12277">
    <property type="entry name" value="ALPHA/BETA HYDROLASE DOMAIN-CONTAINING PROTEIN"/>
    <property type="match status" value="1"/>
</dbReference>
<feature type="domain" description="Serine aminopeptidase S33" evidence="2">
    <location>
        <begin position="84"/>
        <end position="199"/>
    </location>
</feature>
<evidence type="ECO:0000256" key="1">
    <source>
        <dbReference type="SAM" id="MobiDB-lite"/>
    </source>
</evidence>
<reference evidence="3 4" key="1">
    <citation type="journal article" date="2020" name="ISME J.">
        <title>Uncovering the hidden diversity of litter-decomposition mechanisms in mushroom-forming fungi.</title>
        <authorList>
            <person name="Floudas D."/>
            <person name="Bentzer J."/>
            <person name="Ahren D."/>
            <person name="Johansson T."/>
            <person name="Persson P."/>
            <person name="Tunlid A."/>
        </authorList>
    </citation>
    <scope>NUCLEOTIDE SEQUENCE [LARGE SCALE GENOMIC DNA]</scope>
    <source>
        <strain evidence="3 4">CBS 406.79</strain>
    </source>
</reference>
<evidence type="ECO:0000313" key="4">
    <source>
        <dbReference type="Proteomes" id="UP000518752"/>
    </source>
</evidence>
<evidence type="ECO:0000313" key="3">
    <source>
        <dbReference type="EMBL" id="KAF5355396.1"/>
    </source>
</evidence>
<dbReference type="InterPro" id="IPR022742">
    <property type="entry name" value="Hydrolase_4"/>
</dbReference>
<dbReference type="Pfam" id="PF12146">
    <property type="entry name" value="Hydrolase_4"/>
    <property type="match status" value="1"/>
</dbReference>
<dbReference type="EMBL" id="JAACJN010000252">
    <property type="protein sequence ID" value="KAF5355396.1"/>
    <property type="molecule type" value="Genomic_DNA"/>
</dbReference>
<dbReference type="InterPro" id="IPR029058">
    <property type="entry name" value="AB_hydrolase_fold"/>
</dbReference>
<protein>
    <recommendedName>
        <fullName evidence="2">Serine aminopeptidase S33 domain-containing protein</fullName>
    </recommendedName>
</protein>
<comment type="caution">
    <text evidence="3">The sequence shown here is derived from an EMBL/GenBank/DDBJ whole genome shotgun (WGS) entry which is preliminary data.</text>
</comment>
<gene>
    <name evidence="3" type="ORF">D9757_012540</name>
</gene>
<dbReference type="Proteomes" id="UP000518752">
    <property type="component" value="Unassembled WGS sequence"/>
</dbReference>